<feature type="non-terminal residue" evidence="2">
    <location>
        <position position="1"/>
    </location>
</feature>
<feature type="non-terminal residue" evidence="2">
    <location>
        <position position="200"/>
    </location>
</feature>
<dbReference type="AlphaFoldDB" id="A0A6G1AAP8"/>
<reference evidence="2 3" key="1">
    <citation type="submission" date="2019-11" db="EMBL/GenBank/DDBJ databases">
        <authorList>
            <person name="Yang C."/>
            <person name="Li F."/>
        </authorList>
    </citation>
    <scope>NUCLEOTIDE SEQUENCE [LARGE SCALE GENOMIC DNA]</scope>
    <source>
        <strain evidence="2">KB4526</strain>
        <tissue evidence="2">Muscle</tissue>
    </source>
</reference>
<dbReference type="Pfam" id="PF15142">
    <property type="entry name" value="INCA1"/>
    <property type="match status" value="1"/>
</dbReference>
<dbReference type="EMBL" id="VOAJ01006357">
    <property type="protein sequence ID" value="KAF0872667.1"/>
    <property type="molecule type" value="Genomic_DNA"/>
</dbReference>
<evidence type="ECO:0000256" key="1">
    <source>
        <dbReference type="SAM" id="MobiDB-lite"/>
    </source>
</evidence>
<proteinExistence type="predicted"/>
<dbReference type="PRINTS" id="PR02102">
    <property type="entry name" value="PROTEININCA1"/>
</dbReference>
<evidence type="ECO:0000313" key="2">
    <source>
        <dbReference type="EMBL" id="KAF0872667.1"/>
    </source>
</evidence>
<protein>
    <submittedName>
        <fullName evidence="2">INCA1 protein</fullName>
    </submittedName>
</protein>
<accession>A0A6G1AAP8</accession>
<feature type="compositionally biased region" description="Polar residues" evidence="1">
    <location>
        <begin position="7"/>
        <end position="17"/>
    </location>
</feature>
<feature type="compositionally biased region" description="Basic and acidic residues" evidence="1">
    <location>
        <begin position="132"/>
        <end position="144"/>
    </location>
</feature>
<comment type="caution">
    <text evidence="2">The sequence shown here is derived from an EMBL/GenBank/DDBJ whole genome shotgun (WGS) entry which is preliminary data.</text>
</comment>
<feature type="region of interest" description="Disordered" evidence="1">
    <location>
        <begin position="1"/>
        <end position="78"/>
    </location>
</feature>
<keyword evidence="3" id="KW-1185">Reference proteome</keyword>
<dbReference type="Proteomes" id="UP000475037">
    <property type="component" value="Unassembled WGS sequence"/>
</dbReference>
<dbReference type="InterPro" id="IPR026238">
    <property type="entry name" value="INCA1"/>
</dbReference>
<dbReference type="GO" id="GO:0030332">
    <property type="term" value="F:cyclin binding"/>
    <property type="evidence" value="ECO:0007669"/>
    <property type="project" value="TreeGrafter"/>
</dbReference>
<sequence length="200" mass="21164">LPKTPGSLFQSKLSETRSCPLAPAPPHSPAQRAGCSQPQPGLYSLEGLPPPEVLCRRKRRRPPLAGMQQGPAGTPAQVRAVTYHLEDLRRRQRVINELKKAQWGDVGAAPEPLAPAAADCGVPSTAEDPGLEEARAAHPQEGGRHATAARAQLLWSPWSPLGQGGAGVPRRLGSLASYSTVPAASNRLHAPWGAEVQSEE</sequence>
<evidence type="ECO:0000313" key="3">
    <source>
        <dbReference type="Proteomes" id="UP000475037"/>
    </source>
</evidence>
<feature type="region of interest" description="Disordered" evidence="1">
    <location>
        <begin position="114"/>
        <end position="149"/>
    </location>
</feature>
<dbReference type="GO" id="GO:0005737">
    <property type="term" value="C:cytoplasm"/>
    <property type="evidence" value="ECO:0007669"/>
    <property type="project" value="TreeGrafter"/>
</dbReference>
<dbReference type="GO" id="GO:0004861">
    <property type="term" value="F:cyclin-dependent protein serine/threonine kinase inhibitor activity"/>
    <property type="evidence" value="ECO:0007669"/>
    <property type="project" value="TreeGrafter"/>
</dbReference>
<dbReference type="PANTHER" id="PTHR37341">
    <property type="entry name" value="PROTEIN INCA1"/>
    <property type="match status" value="1"/>
</dbReference>
<name>A0A6G1AAP8_CROCR</name>
<dbReference type="PANTHER" id="PTHR37341:SF1">
    <property type="entry name" value="PROTEIN INCA1"/>
    <property type="match status" value="1"/>
</dbReference>
<gene>
    <name evidence="2" type="primary">Inca1</name>
    <name evidence="2" type="ORF">FOF47_R22567</name>
</gene>
<organism evidence="2 3">
    <name type="scientific">Crocuta crocuta</name>
    <name type="common">Spotted hyena</name>
    <dbReference type="NCBI Taxonomy" id="9678"/>
    <lineage>
        <taxon>Eukaryota</taxon>
        <taxon>Metazoa</taxon>
        <taxon>Chordata</taxon>
        <taxon>Craniata</taxon>
        <taxon>Vertebrata</taxon>
        <taxon>Euteleostomi</taxon>
        <taxon>Mammalia</taxon>
        <taxon>Eutheria</taxon>
        <taxon>Laurasiatheria</taxon>
        <taxon>Carnivora</taxon>
        <taxon>Feliformia</taxon>
        <taxon>Hyaenidae</taxon>
        <taxon>Crocuta</taxon>
    </lineage>
</organism>
<dbReference type="GO" id="GO:0008285">
    <property type="term" value="P:negative regulation of cell population proliferation"/>
    <property type="evidence" value="ECO:0007669"/>
    <property type="project" value="TreeGrafter"/>
</dbReference>